<evidence type="ECO:0000313" key="3">
    <source>
        <dbReference type="Proteomes" id="UP000184440"/>
    </source>
</evidence>
<evidence type="ECO:0000313" key="2">
    <source>
        <dbReference type="EMBL" id="SHN39170.1"/>
    </source>
</evidence>
<feature type="transmembrane region" description="Helical" evidence="1">
    <location>
        <begin position="29"/>
        <end position="50"/>
    </location>
</feature>
<name>A0A1M7R2G1_9ACTN</name>
<dbReference type="AlphaFoldDB" id="A0A1M7R2G1"/>
<gene>
    <name evidence="2" type="ORF">SAMN05443668_106213</name>
</gene>
<sequence length="159" mass="16676">MREAATLANVNVLASSPPRPLPTKQPPGLRALLGAVAVVAVLTAVVALWWPRSSVVAVHRQPADVVYADGHSHVAVLRHVRAPIAALRLADDASVAEDHYVLVLGSDPAGAYGHMVRLDAGTATDAERLTVVWTPEGAEITYGSGHRLFVPAALFTGGR</sequence>
<evidence type="ECO:0000256" key="1">
    <source>
        <dbReference type="SAM" id="Phobius"/>
    </source>
</evidence>
<dbReference type="STRING" id="134849.SAMN05443668_106213"/>
<keyword evidence="3" id="KW-1185">Reference proteome</keyword>
<proteinExistence type="predicted"/>
<reference evidence="2 3" key="1">
    <citation type="submission" date="2016-11" db="EMBL/GenBank/DDBJ databases">
        <authorList>
            <person name="Jaros S."/>
            <person name="Januszkiewicz K."/>
            <person name="Wedrychowicz H."/>
        </authorList>
    </citation>
    <scope>NUCLEOTIDE SEQUENCE [LARGE SCALE GENOMIC DNA]</scope>
    <source>
        <strain evidence="2 3">DSM 46144</strain>
    </source>
</reference>
<keyword evidence="1" id="KW-0812">Transmembrane</keyword>
<organism evidence="2 3">
    <name type="scientific">Cryptosporangium aurantiacum</name>
    <dbReference type="NCBI Taxonomy" id="134849"/>
    <lineage>
        <taxon>Bacteria</taxon>
        <taxon>Bacillati</taxon>
        <taxon>Actinomycetota</taxon>
        <taxon>Actinomycetes</taxon>
        <taxon>Cryptosporangiales</taxon>
        <taxon>Cryptosporangiaceae</taxon>
        <taxon>Cryptosporangium</taxon>
    </lineage>
</organism>
<keyword evidence="1" id="KW-1133">Transmembrane helix</keyword>
<dbReference type="EMBL" id="FRCS01000006">
    <property type="protein sequence ID" value="SHN39170.1"/>
    <property type="molecule type" value="Genomic_DNA"/>
</dbReference>
<dbReference type="Proteomes" id="UP000184440">
    <property type="component" value="Unassembled WGS sequence"/>
</dbReference>
<keyword evidence="1" id="KW-0472">Membrane</keyword>
<protein>
    <submittedName>
        <fullName evidence="2">Uncharacterized protein</fullName>
    </submittedName>
</protein>
<accession>A0A1M7R2G1</accession>